<evidence type="ECO:0000256" key="14">
    <source>
        <dbReference type="PROSITE-ProRule" id="PRU00175"/>
    </source>
</evidence>
<evidence type="ECO:0000256" key="2">
    <source>
        <dbReference type="ARBA" id="ARBA00004170"/>
    </source>
</evidence>
<dbReference type="STRING" id="1073090.A0A1L9SX27"/>
<dbReference type="InterPro" id="IPR013083">
    <property type="entry name" value="Znf_RING/FYVE/PHD"/>
</dbReference>
<dbReference type="Gene3D" id="3.30.40.10">
    <property type="entry name" value="Zinc/RING finger domain, C3HC4 (zinc finger)"/>
    <property type="match status" value="1"/>
</dbReference>
<dbReference type="EC" id="2.3.2.27" evidence="6"/>
<dbReference type="InterPro" id="IPR051878">
    <property type="entry name" value="ZNRF_ubiq-protein_ligase"/>
</dbReference>
<evidence type="ECO:0000256" key="15">
    <source>
        <dbReference type="SAM" id="MobiDB-lite"/>
    </source>
</evidence>
<evidence type="ECO:0000256" key="11">
    <source>
        <dbReference type="ARBA" id="ARBA00023136"/>
    </source>
</evidence>
<feature type="region of interest" description="Disordered" evidence="15">
    <location>
        <begin position="1"/>
        <end position="55"/>
    </location>
</feature>
<keyword evidence="9" id="KW-0967">Endosome</keyword>
<dbReference type="Proteomes" id="UP000184188">
    <property type="component" value="Unassembled WGS sequence"/>
</dbReference>
<evidence type="ECO:0000256" key="9">
    <source>
        <dbReference type="ARBA" id="ARBA00022753"/>
    </source>
</evidence>
<accession>A0A1L9SX27</accession>
<evidence type="ECO:0000256" key="13">
    <source>
        <dbReference type="ARBA" id="ARBA00023288"/>
    </source>
</evidence>
<keyword evidence="10" id="KW-0833">Ubl conjugation pathway</keyword>
<evidence type="ECO:0000256" key="7">
    <source>
        <dbReference type="ARBA" id="ARBA00022679"/>
    </source>
</evidence>
<dbReference type="SUPFAM" id="SSF57850">
    <property type="entry name" value="RING/U-box"/>
    <property type="match status" value="1"/>
</dbReference>
<evidence type="ECO:0000256" key="3">
    <source>
        <dbReference type="ARBA" id="ARBA00004177"/>
    </source>
</evidence>
<dbReference type="GeneID" id="34615132"/>
<name>A0A1L9SX27_9EURO</name>
<evidence type="ECO:0000259" key="16">
    <source>
        <dbReference type="PROSITE" id="PS50089"/>
    </source>
</evidence>
<dbReference type="VEuPathDB" id="FungiDB:ASPZODRAFT_57161"/>
<protein>
    <recommendedName>
        <fullName evidence="6">RING-type E3 ubiquitin transferase</fullName>
        <ecNumber evidence="6">2.3.2.27</ecNumber>
    </recommendedName>
</protein>
<evidence type="ECO:0000313" key="18">
    <source>
        <dbReference type="Proteomes" id="UP000184188"/>
    </source>
</evidence>
<evidence type="ECO:0000313" key="17">
    <source>
        <dbReference type="EMBL" id="OJJ51734.1"/>
    </source>
</evidence>
<evidence type="ECO:0000256" key="4">
    <source>
        <dbReference type="ARBA" id="ARBA00004371"/>
    </source>
</evidence>
<evidence type="ECO:0000256" key="8">
    <source>
        <dbReference type="ARBA" id="ARBA00022707"/>
    </source>
</evidence>
<dbReference type="GO" id="GO:0061630">
    <property type="term" value="F:ubiquitin protein ligase activity"/>
    <property type="evidence" value="ECO:0007669"/>
    <property type="project" value="UniProtKB-EC"/>
</dbReference>
<dbReference type="SMART" id="SM00184">
    <property type="entry name" value="RING"/>
    <property type="match status" value="1"/>
</dbReference>
<dbReference type="InterPro" id="IPR001841">
    <property type="entry name" value="Znf_RING"/>
</dbReference>
<feature type="region of interest" description="Disordered" evidence="15">
    <location>
        <begin position="84"/>
        <end position="113"/>
    </location>
</feature>
<evidence type="ECO:0000256" key="6">
    <source>
        <dbReference type="ARBA" id="ARBA00012483"/>
    </source>
</evidence>
<dbReference type="RefSeq" id="XP_022586244.1">
    <property type="nucleotide sequence ID" value="XM_022728668.1"/>
</dbReference>
<sequence length="180" mass="19963">MSLATATTSTPSSLPARHGEARPPWFFSGSEPEVPSRSRHHHVPRGPPVDERDLCPVCNRALPPRSQDGSEEAREAHIRECIVSHGSRVRSPSSRSDSSGGGLLPVSSRPPSPLRMVTFTATEKDCLGQEGSAAECTICMEEYEVGQPLVRLECLCKFHRRCIVEWFERKEECPVHKVSY</sequence>
<reference evidence="18" key="1">
    <citation type="journal article" date="2017" name="Genome Biol.">
        <title>Comparative genomics reveals high biological diversity and specific adaptations in the industrially and medically important fungal genus Aspergillus.</title>
        <authorList>
            <person name="de Vries R.P."/>
            <person name="Riley R."/>
            <person name="Wiebenga A."/>
            <person name="Aguilar-Osorio G."/>
            <person name="Amillis S."/>
            <person name="Uchima C.A."/>
            <person name="Anderluh G."/>
            <person name="Asadollahi M."/>
            <person name="Askin M."/>
            <person name="Barry K."/>
            <person name="Battaglia E."/>
            <person name="Bayram O."/>
            <person name="Benocci T."/>
            <person name="Braus-Stromeyer S.A."/>
            <person name="Caldana C."/>
            <person name="Canovas D."/>
            <person name="Cerqueira G.C."/>
            <person name="Chen F."/>
            <person name="Chen W."/>
            <person name="Choi C."/>
            <person name="Clum A."/>
            <person name="Dos Santos R.A."/>
            <person name="Damasio A.R."/>
            <person name="Diallinas G."/>
            <person name="Emri T."/>
            <person name="Fekete E."/>
            <person name="Flipphi M."/>
            <person name="Freyberg S."/>
            <person name="Gallo A."/>
            <person name="Gournas C."/>
            <person name="Habgood R."/>
            <person name="Hainaut M."/>
            <person name="Harispe M.L."/>
            <person name="Henrissat B."/>
            <person name="Hilden K.S."/>
            <person name="Hope R."/>
            <person name="Hossain A."/>
            <person name="Karabika E."/>
            <person name="Karaffa L."/>
            <person name="Karanyi Z."/>
            <person name="Krasevec N."/>
            <person name="Kuo A."/>
            <person name="Kusch H."/>
            <person name="LaButti K."/>
            <person name="Lagendijk E.L."/>
            <person name="Lapidus A."/>
            <person name="Levasseur A."/>
            <person name="Lindquist E."/>
            <person name="Lipzen A."/>
            <person name="Logrieco A.F."/>
            <person name="MacCabe A."/>
            <person name="Maekelae M.R."/>
            <person name="Malavazi I."/>
            <person name="Melin P."/>
            <person name="Meyer V."/>
            <person name="Mielnichuk N."/>
            <person name="Miskei M."/>
            <person name="Molnar A.P."/>
            <person name="Mule G."/>
            <person name="Ngan C.Y."/>
            <person name="Orejas M."/>
            <person name="Orosz E."/>
            <person name="Ouedraogo J.P."/>
            <person name="Overkamp K.M."/>
            <person name="Park H.-S."/>
            <person name="Perrone G."/>
            <person name="Piumi F."/>
            <person name="Punt P.J."/>
            <person name="Ram A.F."/>
            <person name="Ramon A."/>
            <person name="Rauscher S."/>
            <person name="Record E."/>
            <person name="Riano-Pachon D.M."/>
            <person name="Robert V."/>
            <person name="Roehrig J."/>
            <person name="Ruller R."/>
            <person name="Salamov A."/>
            <person name="Salih N.S."/>
            <person name="Samson R.A."/>
            <person name="Sandor E."/>
            <person name="Sanguinetti M."/>
            <person name="Schuetze T."/>
            <person name="Sepcic K."/>
            <person name="Shelest E."/>
            <person name="Sherlock G."/>
            <person name="Sophianopoulou V."/>
            <person name="Squina F.M."/>
            <person name="Sun H."/>
            <person name="Susca A."/>
            <person name="Todd R.B."/>
            <person name="Tsang A."/>
            <person name="Unkles S.E."/>
            <person name="van de Wiele N."/>
            <person name="van Rossen-Uffink D."/>
            <person name="Oliveira J.V."/>
            <person name="Vesth T.C."/>
            <person name="Visser J."/>
            <person name="Yu J.-H."/>
            <person name="Zhou M."/>
            <person name="Andersen M.R."/>
            <person name="Archer D.B."/>
            <person name="Baker S.E."/>
            <person name="Benoit I."/>
            <person name="Brakhage A.A."/>
            <person name="Braus G.H."/>
            <person name="Fischer R."/>
            <person name="Frisvad J.C."/>
            <person name="Goldman G.H."/>
            <person name="Houbraken J."/>
            <person name="Oakley B."/>
            <person name="Pocsi I."/>
            <person name="Scazzocchio C."/>
            <person name="Seiboth B."/>
            <person name="vanKuyk P.A."/>
            <person name="Wortman J."/>
            <person name="Dyer P.S."/>
            <person name="Grigoriev I.V."/>
        </authorList>
    </citation>
    <scope>NUCLEOTIDE SEQUENCE [LARGE SCALE GENOMIC DNA]</scope>
    <source>
        <strain evidence="18">CBS 506.65</strain>
    </source>
</reference>
<dbReference type="PANTHER" id="PTHR46661">
    <property type="entry name" value="E3 UBIQUITIN-PROTEIN LIGASE ZNRF1-LIKE PROTEIN"/>
    <property type="match status" value="1"/>
</dbReference>
<comment type="pathway">
    <text evidence="5">Protein modification; protein ubiquitination.</text>
</comment>
<evidence type="ECO:0000256" key="12">
    <source>
        <dbReference type="ARBA" id="ARBA00023228"/>
    </source>
</evidence>
<feature type="compositionally biased region" description="Low complexity" evidence="15">
    <location>
        <begin position="84"/>
        <end position="107"/>
    </location>
</feature>
<evidence type="ECO:0000256" key="10">
    <source>
        <dbReference type="ARBA" id="ARBA00022786"/>
    </source>
</evidence>
<evidence type="ECO:0000256" key="5">
    <source>
        <dbReference type="ARBA" id="ARBA00004906"/>
    </source>
</evidence>
<dbReference type="OrthoDB" id="660555at2759"/>
<dbReference type="GO" id="GO:0070936">
    <property type="term" value="P:protein K48-linked ubiquitination"/>
    <property type="evidence" value="ECO:0007669"/>
    <property type="project" value="TreeGrafter"/>
</dbReference>
<keyword evidence="18" id="KW-1185">Reference proteome</keyword>
<keyword evidence="12" id="KW-0458">Lysosome</keyword>
<dbReference type="PROSITE" id="PS50089">
    <property type="entry name" value="ZF_RING_2"/>
    <property type="match status" value="1"/>
</dbReference>
<keyword evidence="14" id="KW-0479">Metal-binding</keyword>
<dbReference type="EMBL" id="KV878336">
    <property type="protein sequence ID" value="OJJ51734.1"/>
    <property type="molecule type" value="Genomic_DNA"/>
</dbReference>
<keyword evidence="14" id="KW-0862">Zinc</keyword>
<feature type="domain" description="RING-type" evidence="16">
    <location>
        <begin position="136"/>
        <end position="177"/>
    </location>
</feature>
<comment type="subcellular location">
    <subcellularLocation>
        <location evidence="3">Endosome</location>
    </subcellularLocation>
    <subcellularLocation>
        <location evidence="4">Lysosome</location>
    </subcellularLocation>
    <subcellularLocation>
        <location evidence="2">Membrane</location>
        <topology evidence="2">Peripheral membrane protein</topology>
    </subcellularLocation>
</comment>
<dbReference type="PANTHER" id="PTHR46661:SF4">
    <property type="entry name" value="RING-TYPE DOMAIN-CONTAINING PROTEIN"/>
    <property type="match status" value="1"/>
</dbReference>
<keyword evidence="11" id="KW-0472">Membrane</keyword>
<dbReference type="GO" id="GO:0005768">
    <property type="term" value="C:endosome"/>
    <property type="evidence" value="ECO:0007669"/>
    <property type="project" value="UniProtKB-SubCell"/>
</dbReference>
<dbReference type="GO" id="GO:0008270">
    <property type="term" value="F:zinc ion binding"/>
    <property type="evidence" value="ECO:0007669"/>
    <property type="project" value="UniProtKB-KW"/>
</dbReference>
<dbReference type="GO" id="GO:0043161">
    <property type="term" value="P:proteasome-mediated ubiquitin-dependent protein catabolic process"/>
    <property type="evidence" value="ECO:0007669"/>
    <property type="project" value="TreeGrafter"/>
</dbReference>
<dbReference type="Pfam" id="PF13639">
    <property type="entry name" value="zf-RING_2"/>
    <property type="match status" value="1"/>
</dbReference>
<keyword evidence="14" id="KW-0863">Zinc-finger</keyword>
<organism evidence="17 18">
    <name type="scientific">Penicilliopsis zonata CBS 506.65</name>
    <dbReference type="NCBI Taxonomy" id="1073090"/>
    <lineage>
        <taxon>Eukaryota</taxon>
        <taxon>Fungi</taxon>
        <taxon>Dikarya</taxon>
        <taxon>Ascomycota</taxon>
        <taxon>Pezizomycotina</taxon>
        <taxon>Eurotiomycetes</taxon>
        <taxon>Eurotiomycetidae</taxon>
        <taxon>Eurotiales</taxon>
        <taxon>Aspergillaceae</taxon>
        <taxon>Penicilliopsis</taxon>
    </lineage>
</organism>
<comment type="catalytic activity">
    <reaction evidence="1">
        <text>S-ubiquitinyl-[E2 ubiquitin-conjugating enzyme]-L-cysteine + [acceptor protein]-L-lysine = [E2 ubiquitin-conjugating enzyme]-L-cysteine + N(6)-ubiquitinyl-[acceptor protein]-L-lysine.</text>
        <dbReference type="EC" id="2.3.2.27"/>
    </reaction>
</comment>
<gene>
    <name evidence="17" type="ORF">ASPZODRAFT_57161</name>
</gene>
<feature type="compositionally biased region" description="Low complexity" evidence="15">
    <location>
        <begin position="1"/>
        <end position="16"/>
    </location>
</feature>
<evidence type="ECO:0000256" key="1">
    <source>
        <dbReference type="ARBA" id="ARBA00000900"/>
    </source>
</evidence>
<dbReference type="GO" id="GO:0016020">
    <property type="term" value="C:membrane"/>
    <property type="evidence" value="ECO:0007669"/>
    <property type="project" value="UniProtKB-SubCell"/>
</dbReference>
<proteinExistence type="predicted"/>
<keyword evidence="13" id="KW-0449">Lipoprotein</keyword>
<dbReference type="AlphaFoldDB" id="A0A1L9SX27"/>
<keyword evidence="8" id="KW-0519">Myristate</keyword>
<keyword evidence="7" id="KW-0808">Transferase</keyword>